<dbReference type="PANTHER" id="PTHR34606">
    <property type="entry name" value="BON DOMAIN-CONTAINING PROTEIN"/>
    <property type="match status" value="1"/>
</dbReference>
<proteinExistence type="predicted"/>
<dbReference type="Proteomes" id="UP000593892">
    <property type="component" value="Chromosome"/>
</dbReference>
<dbReference type="EMBL" id="CP063849">
    <property type="protein sequence ID" value="QOY86620.1"/>
    <property type="molecule type" value="Genomic_DNA"/>
</dbReference>
<dbReference type="InterPro" id="IPR007055">
    <property type="entry name" value="BON_dom"/>
</dbReference>
<organism evidence="3 4">
    <name type="scientific">Paludibaculum fermentans</name>
    <dbReference type="NCBI Taxonomy" id="1473598"/>
    <lineage>
        <taxon>Bacteria</taxon>
        <taxon>Pseudomonadati</taxon>
        <taxon>Acidobacteriota</taxon>
        <taxon>Terriglobia</taxon>
        <taxon>Bryobacterales</taxon>
        <taxon>Bryobacteraceae</taxon>
        <taxon>Paludibaculum</taxon>
    </lineage>
</organism>
<dbReference type="Gene3D" id="3.30.1340.30">
    <property type="match status" value="2"/>
</dbReference>
<keyword evidence="4" id="KW-1185">Reference proteome</keyword>
<dbReference type="AlphaFoldDB" id="A0A7S7SK42"/>
<accession>A0A7S7SK42</accession>
<name>A0A7S7SK42_PALFE</name>
<evidence type="ECO:0000313" key="4">
    <source>
        <dbReference type="Proteomes" id="UP000593892"/>
    </source>
</evidence>
<feature type="domain" description="BON" evidence="2">
    <location>
        <begin position="24"/>
        <end position="95"/>
    </location>
</feature>
<sequence length="182" mass="18906">MKALTPYSFLLALALAGALTGCATQSTKAADVTDSVRASLDTAGFKDVSVKEDQAKGVVTLGGHVTQDADKAQAESIAKSLAGAQVVSNQIEVIPVGVESDAKKVNSDLDKAIEHNLDAALIQAKLHDNVKYSVKNHVVTLSGEVTSQAARTQAQDLAAAVLNVQQVVNELQVKAQKASSTK</sequence>
<protein>
    <submittedName>
        <fullName evidence="3">BON domain-containing protein</fullName>
    </submittedName>
</protein>
<feature type="chain" id="PRO_5032544966" evidence="1">
    <location>
        <begin position="30"/>
        <end position="182"/>
    </location>
</feature>
<dbReference type="RefSeq" id="WP_194448289.1">
    <property type="nucleotide sequence ID" value="NZ_CP063849.1"/>
</dbReference>
<keyword evidence="1" id="KW-0732">Signal</keyword>
<dbReference type="Pfam" id="PF04972">
    <property type="entry name" value="BON"/>
    <property type="match status" value="2"/>
</dbReference>
<dbReference type="PROSITE" id="PS51257">
    <property type="entry name" value="PROKAR_LIPOPROTEIN"/>
    <property type="match status" value="1"/>
</dbReference>
<dbReference type="KEGG" id="pfer:IRI77_28085"/>
<feature type="signal peptide" evidence="1">
    <location>
        <begin position="1"/>
        <end position="29"/>
    </location>
</feature>
<gene>
    <name evidence="3" type="ORF">IRI77_28085</name>
</gene>
<feature type="domain" description="BON" evidence="2">
    <location>
        <begin position="109"/>
        <end position="175"/>
    </location>
</feature>
<reference evidence="3 4" key="1">
    <citation type="submission" date="2020-10" db="EMBL/GenBank/DDBJ databases">
        <title>Complete genome sequence of Paludibaculum fermentans P105T, a facultatively anaerobic acidobacterium capable of dissimilatory Fe(III) reduction.</title>
        <authorList>
            <person name="Dedysh S.N."/>
            <person name="Beletsky A.V."/>
            <person name="Kulichevskaya I.S."/>
            <person name="Mardanov A.V."/>
            <person name="Ravin N.V."/>
        </authorList>
    </citation>
    <scope>NUCLEOTIDE SEQUENCE [LARGE SCALE GENOMIC DNA]</scope>
    <source>
        <strain evidence="3 4">P105</strain>
    </source>
</reference>
<dbReference type="InterPro" id="IPR051686">
    <property type="entry name" value="Lipoprotein_DolP"/>
</dbReference>
<evidence type="ECO:0000313" key="3">
    <source>
        <dbReference type="EMBL" id="QOY86620.1"/>
    </source>
</evidence>
<evidence type="ECO:0000256" key="1">
    <source>
        <dbReference type="SAM" id="SignalP"/>
    </source>
</evidence>
<dbReference type="PANTHER" id="PTHR34606:SF15">
    <property type="entry name" value="BON DOMAIN-CONTAINING PROTEIN"/>
    <property type="match status" value="1"/>
</dbReference>
<evidence type="ECO:0000259" key="2">
    <source>
        <dbReference type="PROSITE" id="PS50914"/>
    </source>
</evidence>
<dbReference type="PROSITE" id="PS50914">
    <property type="entry name" value="BON"/>
    <property type="match status" value="2"/>
</dbReference>